<dbReference type="AlphaFoldDB" id="A0A7C7D4K8"/>
<dbReference type="Pfam" id="PF00574">
    <property type="entry name" value="CLP_protease"/>
    <property type="match status" value="1"/>
</dbReference>
<keyword evidence="1" id="KW-1133">Transmembrane helix</keyword>
<dbReference type="InterPro" id="IPR029045">
    <property type="entry name" value="ClpP/crotonase-like_dom_sf"/>
</dbReference>
<dbReference type="Gene3D" id="3.90.226.10">
    <property type="entry name" value="2-enoyl-CoA Hydratase, Chain A, domain 1"/>
    <property type="match status" value="1"/>
</dbReference>
<evidence type="ECO:0000313" key="2">
    <source>
        <dbReference type="EMBL" id="HHY26014.1"/>
    </source>
</evidence>
<accession>A0A7C7D4K8</accession>
<keyword evidence="1" id="KW-0472">Membrane</keyword>
<evidence type="ECO:0000313" key="3">
    <source>
        <dbReference type="Proteomes" id="UP000553059"/>
    </source>
</evidence>
<reference evidence="2 3" key="1">
    <citation type="journal article" date="2020" name="Biotechnol. Biofuels">
        <title>New insights from the biogas microbiome by comprehensive genome-resolved metagenomics of nearly 1600 species originating from multiple anaerobic digesters.</title>
        <authorList>
            <person name="Campanaro S."/>
            <person name="Treu L."/>
            <person name="Rodriguez-R L.M."/>
            <person name="Kovalovszki A."/>
            <person name="Ziels R.M."/>
            <person name="Maus I."/>
            <person name="Zhu X."/>
            <person name="Kougias P.G."/>
            <person name="Basile A."/>
            <person name="Luo G."/>
            <person name="Schluter A."/>
            <person name="Konstantinidis K.T."/>
            <person name="Angelidaki I."/>
        </authorList>
    </citation>
    <scope>NUCLEOTIDE SEQUENCE [LARGE SCALE GENOMIC DNA]</scope>
    <source>
        <strain evidence="2">AS05jafATM_4</strain>
    </source>
</reference>
<keyword evidence="1" id="KW-0812">Transmembrane</keyword>
<dbReference type="EMBL" id="DUTF01000101">
    <property type="protein sequence ID" value="HHY26014.1"/>
    <property type="molecule type" value="Genomic_DNA"/>
</dbReference>
<dbReference type="InterPro" id="IPR023562">
    <property type="entry name" value="ClpP/TepA"/>
</dbReference>
<gene>
    <name evidence="2" type="ORF">GX523_04535</name>
</gene>
<protein>
    <submittedName>
        <fullName evidence="2">Translocation-enhancing protein TepA</fullName>
    </submittedName>
</protein>
<evidence type="ECO:0000256" key="1">
    <source>
        <dbReference type="SAM" id="Phobius"/>
    </source>
</evidence>
<dbReference type="Proteomes" id="UP000553059">
    <property type="component" value="Unassembled WGS sequence"/>
</dbReference>
<proteinExistence type="predicted"/>
<name>A0A7C7D4K8_9FIRM</name>
<feature type="transmembrane region" description="Helical" evidence="1">
    <location>
        <begin position="6"/>
        <end position="25"/>
    </location>
</feature>
<sequence length="268" mass="29336">MQEGWPAFFYGQISIIVSGWLIGLLRIGKEMQTLSEGVHLVRNENLNEPINPEVQTLKELGQIRIPEPSESIYCLTVVGQIEGHQVLSAQSKATKYEHVIPQLFAVEQNPKVEGILLILNTAGGDVEAGLAISELVSSLSKPSVSIVLGGGHSIGIPIAVSCDRSFISPTGTMTLHPIRYTGLVINGHQQFEYLQKMQERINRFILQHSKITEEQLKKLMFATGELAQDIGTILIGQDAVEIGLIDAVGGLKEAHGELKRLIAEKRES</sequence>
<dbReference type="SUPFAM" id="SSF52096">
    <property type="entry name" value="ClpP/crotonase"/>
    <property type="match status" value="1"/>
</dbReference>
<comment type="caution">
    <text evidence="2">The sequence shown here is derived from an EMBL/GenBank/DDBJ whole genome shotgun (WGS) entry which is preliminary data.</text>
</comment>
<organism evidence="2 3">
    <name type="scientific">Desulfitobacterium dehalogenans</name>
    <dbReference type="NCBI Taxonomy" id="36854"/>
    <lineage>
        <taxon>Bacteria</taxon>
        <taxon>Bacillati</taxon>
        <taxon>Bacillota</taxon>
        <taxon>Clostridia</taxon>
        <taxon>Eubacteriales</taxon>
        <taxon>Desulfitobacteriaceae</taxon>
        <taxon>Desulfitobacterium</taxon>
    </lineage>
</organism>